<dbReference type="RefSeq" id="WP_013559800.1">
    <property type="nucleotide sequence ID" value="NC_014960.1"/>
</dbReference>
<keyword evidence="2" id="KW-1185">Reference proteome</keyword>
<dbReference type="STRING" id="926569.ANT_13880"/>
<evidence type="ECO:0000313" key="2">
    <source>
        <dbReference type="Proteomes" id="UP000008922"/>
    </source>
</evidence>
<reference evidence="1 2" key="1">
    <citation type="submission" date="2010-12" db="EMBL/GenBank/DDBJ databases">
        <title>Whole genome sequence of Anaerolinea thermophila UNI-1.</title>
        <authorList>
            <person name="Narita-Yamada S."/>
            <person name="Kishi E."/>
            <person name="Watanabe Y."/>
            <person name="Takasaki K."/>
            <person name="Ankai A."/>
            <person name="Oguchi A."/>
            <person name="Fukui S."/>
            <person name="Takahashi M."/>
            <person name="Yashiro I."/>
            <person name="Hosoyama A."/>
            <person name="Sekiguchi Y."/>
            <person name="Hanada S."/>
            <person name="Fujita N."/>
        </authorList>
    </citation>
    <scope>NUCLEOTIDE SEQUENCE [LARGE SCALE GENOMIC DNA]</scope>
    <source>
        <strain evidence="2">DSM 14523 / JCM 11388 / NBRC 100420 / UNI-1</strain>
    </source>
</reference>
<dbReference type="Pfam" id="PF20660">
    <property type="entry name" value="DUF6812"/>
    <property type="match status" value="1"/>
</dbReference>
<dbReference type="InParanoid" id="E8N4Q2"/>
<accession>E8N4Q2</accession>
<proteinExistence type="predicted"/>
<sequence length="95" mass="10814">MVTQYDEKGKIFTQVISKKPVPVIVQTTQHTIRGTLHVRPSERIIDELNASIQFIAITEASVLDLQGNLVYKSNFLTLNKEHVVWIIPDEEIQSV</sequence>
<dbReference type="EMBL" id="AP012029">
    <property type="protein sequence ID" value="BAJ63416.1"/>
    <property type="molecule type" value="Genomic_DNA"/>
</dbReference>
<protein>
    <submittedName>
        <fullName evidence="1">Uncharacterized protein</fullName>
    </submittedName>
</protein>
<dbReference type="OrthoDB" id="165632at2"/>
<dbReference type="HOGENOM" id="CLU_2366738_0_0_0"/>
<evidence type="ECO:0000313" key="1">
    <source>
        <dbReference type="EMBL" id="BAJ63416.1"/>
    </source>
</evidence>
<dbReference type="eggNOG" id="ENOG5033MNV">
    <property type="taxonomic scope" value="Bacteria"/>
</dbReference>
<dbReference type="Proteomes" id="UP000008922">
    <property type="component" value="Chromosome"/>
</dbReference>
<gene>
    <name evidence="1" type="ordered locus">ANT_13880</name>
</gene>
<organism evidence="1 2">
    <name type="scientific">Anaerolinea thermophila (strain DSM 14523 / JCM 11388 / NBRC 100420 / UNI-1)</name>
    <dbReference type="NCBI Taxonomy" id="926569"/>
    <lineage>
        <taxon>Bacteria</taxon>
        <taxon>Bacillati</taxon>
        <taxon>Chloroflexota</taxon>
        <taxon>Anaerolineae</taxon>
        <taxon>Anaerolineales</taxon>
        <taxon>Anaerolineaceae</taxon>
        <taxon>Anaerolinea</taxon>
    </lineage>
</organism>
<dbReference type="AlphaFoldDB" id="E8N4Q2"/>
<dbReference type="KEGG" id="atm:ANT_13880"/>
<dbReference type="InterPro" id="IPR049210">
    <property type="entry name" value="DUF6812"/>
</dbReference>
<name>E8N4Q2_ANATU</name>